<evidence type="ECO:0008006" key="4">
    <source>
        <dbReference type="Google" id="ProtNLM"/>
    </source>
</evidence>
<feature type="region of interest" description="Disordered" evidence="1">
    <location>
        <begin position="1"/>
        <end position="28"/>
    </location>
</feature>
<reference evidence="2 3" key="1">
    <citation type="submission" date="2019-08" db="EMBL/GenBank/DDBJ databases">
        <authorList>
            <person name="Alioto T."/>
            <person name="Alioto T."/>
            <person name="Gomez Garrido J."/>
        </authorList>
    </citation>
    <scope>NUCLEOTIDE SEQUENCE [LARGE SCALE GENOMIC DNA]</scope>
</reference>
<feature type="compositionally biased region" description="Polar residues" evidence="1">
    <location>
        <begin position="685"/>
        <end position="697"/>
    </location>
</feature>
<feature type="compositionally biased region" description="Basic and acidic residues" evidence="1">
    <location>
        <begin position="1103"/>
        <end position="1118"/>
    </location>
</feature>
<dbReference type="OrthoDB" id="6628610at2759"/>
<name>A0A5E4MWR1_9HEMI</name>
<sequence length="2269" mass="259842">METTDNSSEMFSLTDNSSVTLSTDNSTVTLSTDNSTVTLSTDNSTVTLSTDINNCTITTSTDTNSYIMASSSDTNSYMMMPSTDISNCLMTSPSVTSSCTIVLSTDTSSCTMTSSTNTTSCIMTLSMDTNSNMITSSTNSNSCTITSSTEADSNSVPSVVISTQSQPKNDNGNDIFNYEIPLIRAISLESYIIASSVYIMIDEGRTMDADRRLMWYLKRLGTVQMVDEKFEDIEMEEPCKIMSFIPRKERNNKKTSVKSTSFVMDTFTRVYFMTPVYNMVYCLDMSPSNCTVDIQRGYVMLDEMMVALRRSIEGFIRPFIVPGSKKILFEPQVYVTVIVHTPFFTSLAQQVLVQGWLINSHNFVHFFRTISFEMNRLENSLAKTKIVIEKTKSCDNDNNTSENENEIPKNQKSNINKSPYNRTSCNEEHRPTINNNNPDSGFINTLRYGMLAVRLLPQSNISNLVVITDGMISLADIQVLDLVLNQLRSIGVACSFLHVSSQFHPNSSHGLVPYPELMQLIATATSGTYLNSFPKTLPNLVVNYYHTKFIMWSFKRGDAKESPITKLSCTPPRVRTGEWTIRNSSFYGNREPQLVSKKQISDHVHAHLENIICCRMREGFLVKDIQLKDAGNNNNSVLDITNPCKLHLKLVLPWTNHIYIEYDIITKWPPPVIPMEPIVIQNITENPSDSTTESKQVPPQPQPDDSLNIHYTVVVKGPYEFLHDITCSKTKKYLEQSQTARSFKFQLSSCRSSSISFAAATTTITKKTDYIMSDRSSTRVISSMYRQALIARFWSTMQSIVQTDVLIKHLETYSPSTGHLFDSENQPKQQTENHDLSPLKLEIPLTTEIDEIDDICLSPLSLNSIIDHIVMTANADGAESKSTVNLAIPGALNKSPLLNGVPLFYHLPLNSNYYFSLKQNKVKLDGQQKNYIDQQHQQFVDFWKPVCTLDPESQWPKWFSTYRIGGGVLLLRHDRPLPRWLHMPNIENEPYTIMTVTCRKAAKSLFALLKHWCTFVLIDDHSYVKCLNKNETLTGNLSFCIARVSLKAPSCCCVVLHLAFQSCVPASIHYEIIDDLRNKIVLLDSTTVVNYLLSTDDQQQQPTDEKKKPEEKKKEETELKVKKKSTRLQKYVYLLDKPLEKILVRYERIPSQFTTVIFPDGSQPNPGVSVSNLQNINYKSKRRQILDVAADISTKVELKAVTATTTLSRYLYHRRWIWSSGRSYYSNCFSNVSPNLQLHLARTLSVLTNVRLKEGFRFAHSSTGIINMVLQVDMIEGSKACPSTPTSHCLIQYVLFPPNISHKFRTKYNDNVHQITLLKKKNVDDKSTSTSSIEDASQKQKKNMITSESGDSNDCYSLPTTEDDYQLITECWIEPQHGLVVVNKKQNNKYMVGLNYEQLADALWRVDSDCIGSLFTFQHMQHMCKDPNMSVSDLDVDLDKSVIVDAGRIHKLPFTFSLVKVLPKCRHHSSMTFSLFTKCEEEGTDLAVSVKDHKKMNSMLERSFYSRLQTINDRAFDVNDSEYSDDSVYNMNRPTVKMNEQEIGQCFMKRVDDTRLILTITPSYAEENSTIEDNFFEDCDFDLEPFVNRSRAYTWHYTKRNIGGQSIASLNMHQQENSMNYYRTMSVGSTPYYSDSNNLTWAQLRLDRNLCNFDNKDTKNCSSSGLDRDLQNVPTIMNIEVYDCRQQDIENVLTSDSDSYDHTIIDNYTNEYSTCSSLSSSDEDEEEKEEENITIKEQFYYNQPAVDPMLMDKYLHKVKLVYNHSYVTTVFHALHLGFNVPYMDIQRAVDRCQHRLVSFEITDYLKVVCNHFKTNSNSCAVCSAENHVLKSHHDEIHSTFSSTLDRYMLKPVLSHPDYYFYDYIEKLDEDEDGYCVNYRMSEHDTSHKQEVDEQDLFPLFVHLVCTVKTNKLTKSQSVRSLPTCIFELLNQDVESESIRSLNLSNVKVSLDVYCLMLPNNDYDYDCDDEEDNDDDRYYQRSYSDKLHFPIINNSLKQTKQNPFIYLCYSIPSRYAQGLAEFIAEVEWCMRDEMAAGLLKDPIVTPHTLEKLIEHISSSPNSSSNEHRQIPVNFVLPTPLLQTGSNKYDSLSQFLQKLDQLEIILDHDYDDRFYAIEKSTENTFYVVKKDLQFSPDSTASEIINYEDTEINFDPDVSLTYSECYKPVLPNFWVILKVLEEQREKNTDNNNSINKIIVNVYFHCRFSELDIQKKYTAVREVLGKNLRQAAIQVNQTILLHHLHDTRTCDPFLEPIIEDLIYSDEGINSIKY</sequence>
<dbReference type="Proteomes" id="UP000325440">
    <property type="component" value="Unassembled WGS sequence"/>
</dbReference>
<feature type="region of interest" description="Disordered" evidence="1">
    <location>
        <begin position="1326"/>
        <end position="1350"/>
    </location>
</feature>
<evidence type="ECO:0000313" key="2">
    <source>
        <dbReference type="EMBL" id="VVC33882.1"/>
    </source>
</evidence>
<dbReference type="EMBL" id="CABPRJ010000978">
    <property type="protein sequence ID" value="VVC33882.1"/>
    <property type="molecule type" value="Genomic_DNA"/>
</dbReference>
<feature type="region of interest" description="Disordered" evidence="1">
    <location>
        <begin position="1099"/>
        <end position="1118"/>
    </location>
</feature>
<evidence type="ECO:0000256" key="1">
    <source>
        <dbReference type="SAM" id="MobiDB-lite"/>
    </source>
</evidence>
<feature type="compositionally biased region" description="Polar residues" evidence="1">
    <location>
        <begin position="408"/>
        <end position="424"/>
    </location>
</feature>
<gene>
    <name evidence="2" type="ORF">CINCED_3A021397</name>
</gene>
<keyword evidence="3" id="KW-1185">Reference proteome</keyword>
<proteinExistence type="predicted"/>
<dbReference type="PANTHER" id="PTHR14918">
    <property type="entry name" value="KICSTOR COMPLEX PROTEIN SZT2"/>
    <property type="match status" value="1"/>
</dbReference>
<protein>
    <recommendedName>
        <fullName evidence="4">KICSTOR complex protein SZT2</fullName>
    </recommendedName>
</protein>
<accession>A0A5E4MWR1</accession>
<evidence type="ECO:0000313" key="3">
    <source>
        <dbReference type="Proteomes" id="UP000325440"/>
    </source>
</evidence>
<organism evidence="2 3">
    <name type="scientific">Cinara cedri</name>
    <dbReference type="NCBI Taxonomy" id="506608"/>
    <lineage>
        <taxon>Eukaryota</taxon>
        <taxon>Metazoa</taxon>
        <taxon>Ecdysozoa</taxon>
        <taxon>Arthropoda</taxon>
        <taxon>Hexapoda</taxon>
        <taxon>Insecta</taxon>
        <taxon>Pterygota</taxon>
        <taxon>Neoptera</taxon>
        <taxon>Paraneoptera</taxon>
        <taxon>Hemiptera</taxon>
        <taxon>Sternorrhyncha</taxon>
        <taxon>Aphidomorpha</taxon>
        <taxon>Aphidoidea</taxon>
        <taxon>Aphididae</taxon>
        <taxon>Lachninae</taxon>
        <taxon>Cinara</taxon>
    </lineage>
</organism>
<feature type="region of interest" description="Disordered" evidence="1">
    <location>
        <begin position="685"/>
        <end position="706"/>
    </location>
</feature>
<dbReference type="GO" id="GO:0005777">
    <property type="term" value="C:peroxisome"/>
    <property type="evidence" value="ECO:0007669"/>
    <property type="project" value="InterPro"/>
</dbReference>
<dbReference type="CDD" id="cd13121">
    <property type="entry name" value="BF2867_like_C"/>
    <property type="match status" value="1"/>
</dbReference>
<feature type="region of interest" description="Disordered" evidence="1">
    <location>
        <begin position="393"/>
        <end position="436"/>
    </location>
</feature>
<dbReference type="PANTHER" id="PTHR14918:SF3">
    <property type="entry name" value="KICSTOR COMPLEX PROTEIN SZT2"/>
    <property type="match status" value="1"/>
</dbReference>
<dbReference type="InterPro" id="IPR033228">
    <property type="entry name" value="SZT2"/>
</dbReference>